<proteinExistence type="predicted"/>
<evidence type="ECO:0000313" key="2">
    <source>
        <dbReference type="EMBL" id="CAL6006536.1"/>
    </source>
</evidence>
<comment type="caution">
    <text evidence="1">The sequence shown here is derived from an EMBL/GenBank/DDBJ whole genome shotgun (WGS) entry which is preliminary data.</text>
</comment>
<accession>A0AA86RCP2</accession>
<keyword evidence="3" id="KW-1185">Reference proteome</keyword>
<reference evidence="1" key="1">
    <citation type="submission" date="2023-06" db="EMBL/GenBank/DDBJ databases">
        <authorList>
            <person name="Kurt Z."/>
        </authorList>
    </citation>
    <scope>NUCLEOTIDE SEQUENCE</scope>
</reference>
<gene>
    <name evidence="2" type="ORF">HINF_LOCUS20203</name>
    <name evidence="1" type="ORF">HINF_LOCUS63409</name>
</gene>
<evidence type="ECO:0000313" key="3">
    <source>
        <dbReference type="Proteomes" id="UP001642409"/>
    </source>
</evidence>
<dbReference type="EMBL" id="CATOUU010001170">
    <property type="protein sequence ID" value="CAI9975764.1"/>
    <property type="molecule type" value="Genomic_DNA"/>
</dbReference>
<evidence type="ECO:0000313" key="1">
    <source>
        <dbReference type="EMBL" id="CAI9975764.1"/>
    </source>
</evidence>
<organism evidence="1">
    <name type="scientific">Hexamita inflata</name>
    <dbReference type="NCBI Taxonomy" id="28002"/>
    <lineage>
        <taxon>Eukaryota</taxon>
        <taxon>Metamonada</taxon>
        <taxon>Diplomonadida</taxon>
        <taxon>Hexamitidae</taxon>
        <taxon>Hexamitinae</taxon>
        <taxon>Hexamita</taxon>
    </lineage>
</organism>
<sequence length="168" mass="19710">MYQQFESQIVYFWLNVLIRVTNSFSIALQTTYANLAVHYQSTDTAFQPSRNRSGHEVKLFLRQLTTMVFNQKLCSQSVRSCHFFTVYLFTVSLHKFRFRVSRPRCSALPLKKRQQSIAVALCPNSYLKYKCYVLYHLTAENATYDACEYIISINSQVFWVCIVANRIL</sequence>
<name>A0AA86RCP2_9EUKA</name>
<protein>
    <submittedName>
        <fullName evidence="2">Hypothetical_protein</fullName>
    </submittedName>
</protein>
<reference evidence="2 3" key="2">
    <citation type="submission" date="2024-07" db="EMBL/GenBank/DDBJ databases">
        <authorList>
            <person name="Akdeniz Z."/>
        </authorList>
    </citation>
    <scope>NUCLEOTIDE SEQUENCE [LARGE SCALE GENOMIC DNA]</scope>
</reference>
<dbReference type="EMBL" id="CAXDID020000054">
    <property type="protein sequence ID" value="CAL6006536.1"/>
    <property type="molecule type" value="Genomic_DNA"/>
</dbReference>
<dbReference type="AlphaFoldDB" id="A0AA86RCP2"/>
<dbReference type="Proteomes" id="UP001642409">
    <property type="component" value="Unassembled WGS sequence"/>
</dbReference>